<dbReference type="PANTHER" id="PTHR48195:SF1">
    <property type="entry name" value="RIKEN CDNA 2410002F23 GENE"/>
    <property type="match status" value="1"/>
</dbReference>
<evidence type="ECO:0000313" key="2">
    <source>
        <dbReference type="EMBL" id="KAK4828829.1"/>
    </source>
</evidence>
<evidence type="ECO:0000256" key="1">
    <source>
        <dbReference type="SAM" id="MobiDB-lite"/>
    </source>
</evidence>
<sequence>MKKEGHHEEEEELVNKTESICSPYLSEHVVTWLLRCWDNGASSLELESKEAKQPGSLPREGGIDKATGKGAQALSLWRQLLSAMKEIYPFKEDVIYCPAKWTTVERGIQYLRELAMLQGIYGDLDDEQLPKDPDEVQCP</sequence>
<accession>A0AAN7S1K1</accession>
<feature type="region of interest" description="Disordered" evidence="1">
    <location>
        <begin position="47"/>
        <end position="66"/>
    </location>
</feature>
<proteinExistence type="predicted"/>
<comment type="caution">
    <text evidence="2">The sequence shown here is derived from an EMBL/GenBank/DDBJ whole genome shotgun (WGS) entry which is preliminary data.</text>
</comment>
<gene>
    <name evidence="2" type="ORF">QYF61_000886</name>
</gene>
<reference evidence="2 3" key="1">
    <citation type="journal article" date="2023" name="J. Hered.">
        <title>Chromosome-level genome of the wood stork (Mycteria americana) provides insight into avian chromosome evolution.</title>
        <authorList>
            <person name="Flamio R. Jr."/>
            <person name="Ramstad K.M."/>
        </authorList>
    </citation>
    <scope>NUCLEOTIDE SEQUENCE [LARGE SCALE GENOMIC DNA]</scope>
    <source>
        <strain evidence="2">JAX WOST 10</strain>
    </source>
</reference>
<keyword evidence="3" id="KW-1185">Reference proteome</keyword>
<dbReference type="EMBL" id="JAUNZN010000001">
    <property type="protein sequence ID" value="KAK4828829.1"/>
    <property type="molecule type" value="Genomic_DNA"/>
</dbReference>
<dbReference type="PANTHER" id="PTHR48195">
    <property type="entry name" value="FRIEND VIRUS SUSCEPTIBILITY PROTEIN 1"/>
    <property type="match status" value="1"/>
</dbReference>
<evidence type="ECO:0000313" key="3">
    <source>
        <dbReference type="Proteomes" id="UP001333110"/>
    </source>
</evidence>
<dbReference type="AlphaFoldDB" id="A0AAN7S1K1"/>
<dbReference type="GO" id="GO:0009615">
    <property type="term" value="P:response to virus"/>
    <property type="evidence" value="ECO:0007669"/>
    <property type="project" value="TreeGrafter"/>
</dbReference>
<dbReference type="InterPro" id="IPR053270">
    <property type="entry name" value="Fv1_restriction_factor"/>
</dbReference>
<organism evidence="2 3">
    <name type="scientific">Mycteria americana</name>
    <name type="common">Wood stork</name>
    <dbReference type="NCBI Taxonomy" id="33587"/>
    <lineage>
        <taxon>Eukaryota</taxon>
        <taxon>Metazoa</taxon>
        <taxon>Chordata</taxon>
        <taxon>Craniata</taxon>
        <taxon>Vertebrata</taxon>
        <taxon>Euteleostomi</taxon>
        <taxon>Archelosauria</taxon>
        <taxon>Archosauria</taxon>
        <taxon>Dinosauria</taxon>
        <taxon>Saurischia</taxon>
        <taxon>Theropoda</taxon>
        <taxon>Coelurosauria</taxon>
        <taxon>Aves</taxon>
        <taxon>Neognathae</taxon>
        <taxon>Neoaves</taxon>
        <taxon>Aequornithes</taxon>
        <taxon>Ciconiiformes</taxon>
        <taxon>Ciconiidae</taxon>
        <taxon>Mycteria</taxon>
    </lineage>
</organism>
<dbReference type="GO" id="GO:0005794">
    <property type="term" value="C:Golgi apparatus"/>
    <property type="evidence" value="ECO:0007669"/>
    <property type="project" value="TreeGrafter"/>
</dbReference>
<dbReference type="Proteomes" id="UP001333110">
    <property type="component" value="Unassembled WGS sequence"/>
</dbReference>
<protein>
    <submittedName>
        <fullName evidence="2">Uncharacterized protein</fullName>
    </submittedName>
</protein>
<name>A0AAN7S1K1_MYCAM</name>